<comment type="caution">
    <text evidence="2">The sequence shown here is derived from an EMBL/GenBank/DDBJ whole genome shotgun (WGS) entry which is preliminary data.</text>
</comment>
<organism evidence="2 3">
    <name type="scientific">Bradyrhizobium hipponense</name>
    <dbReference type="NCBI Taxonomy" id="2605638"/>
    <lineage>
        <taxon>Bacteria</taxon>
        <taxon>Pseudomonadati</taxon>
        <taxon>Pseudomonadota</taxon>
        <taxon>Alphaproteobacteria</taxon>
        <taxon>Hyphomicrobiales</taxon>
        <taxon>Nitrobacteraceae</taxon>
        <taxon>Bradyrhizobium</taxon>
    </lineage>
</organism>
<evidence type="ECO:0000256" key="1">
    <source>
        <dbReference type="SAM" id="SignalP"/>
    </source>
</evidence>
<dbReference type="Proteomes" id="UP000324797">
    <property type="component" value="Unassembled WGS sequence"/>
</dbReference>
<keyword evidence="1" id="KW-0732">Signal</keyword>
<reference evidence="2 3" key="1">
    <citation type="submission" date="2019-08" db="EMBL/GenBank/DDBJ databases">
        <title>Bradyrhizobium hipponensis sp. nov., a rhizobium isolated from a Lupinus angustifolius root nodule in Tunisia.</title>
        <authorList>
            <person name="Off K."/>
            <person name="Rejili M."/>
            <person name="Mars M."/>
            <person name="Brachmann A."/>
            <person name="Marin M."/>
        </authorList>
    </citation>
    <scope>NUCLEOTIDE SEQUENCE [LARGE SCALE GENOMIC DNA]</scope>
    <source>
        <strain evidence="3">aSej3</strain>
    </source>
</reference>
<sequence>MSRSNDDDRMSGRMKIKTGAASLCFFAGCWLQAYAATAGECVYRAERFVLLSDIVYWTISIPSGTECLQGLRGRTQLLDEVKLVEAPSAGIVTIAGPSFRYQAPTSPGTDRFRIAVSGENRRQHGSSVIIVEVTVR</sequence>
<gene>
    <name evidence="2" type="ORF">FXV83_35745</name>
</gene>
<feature type="chain" id="PRO_5024385605" evidence="1">
    <location>
        <begin position="36"/>
        <end position="136"/>
    </location>
</feature>
<feature type="signal peptide" evidence="1">
    <location>
        <begin position="1"/>
        <end position="35"/>
    </location>
</feature>
<keyword evidence="3" id="KW-1185">Reference proteome</keyword>
<protein>
    <submittedName>
        <fullName evidence="2">Uncharacterized protein</fullName>
    </submittedName>
</protein>
<dbReference type="EMBL" id="VSTH01000152">
    <property type="protein sequence ID" value="TYO61899.1"/>
    <property type="molecule type" value="Genomic_DNA"/>
</dbReference>
<accession>A0A5S4YNI8</accession>
<evidence type="ECO:0000313" key="3">
    <source>
        <dbReference type="Proteomes" id="UP000324797"/>
    </source>
</evidence>
<dbReference type="RefSeq" id="WP_148744237.1">
    <property type="nucleotide sequence ID" value="NZ_VSTH01000152.1"/>
</dbReference>
<evidence type="ECO:0000313" key="2">
    <source>
        <dbReference type="EMBL" id="TYO61899.1"/>
    </source>
</evidence>
<name>A0A5S4YNI8_9BRAD</name>
<proteinExistence type="predicted"/>
<dbReference type="PROSITE" id="PS51257">
    <property type="entry name" value="PROKAR_LIPOPROTEIN"/>
    <property type="match status" value="1"/>
</dbReference>
<dbReference type="AlphaFoldDB" id="A0A5S4YNI8"/>